<dbReference type="Gene3D" id="3.40.50.12780">
    <property type="entry name" value="N-terminal domain of ligase-like"/>
    <property type="match status" value="1"/>
</dbReference>
<keyword evidence="4" id="KW-0067">ATP-binding</keyword>
<evidence type="ECO:0000259" key="5">
    <source>
        <dbReference type="Pfam" id="PF00501"/>
    </source>
</evidence>
<evidence type="ECO:0000256" key="3">
    <source>
        <dbReference type="ARBA" id="ARBA00022741"/>
    </source>
</evidence>
<evidence type="ECO:0000313" key="7">
    <source>
        <dbReference type="Proteomes" id="UP000460298"/>
    </source>
</evidence>
<dbReference type="InterPro" id="IPR045851">
    <property type="entry name" value="AMP-bd_C_sf"/>
</dbReference>
<dbReference type="GO" id="GO:0005524">
    <property type="term" value="F:ATP binding"/>
    <property type="evidence" value="ECO:0007669"/>
    <property type="project" value="UniProtKB-KW"/>
</dbReference>
<evidence type="ECO:0000256" key="1">
    <source>
        <dbReference type="ARBA" id="ARBA00006432"/>
    </source>
</evidence>
<dbReference type="Gene3D" id="3.30.300.30">
    <property type="match status" value="1"/>
</dbReference>
<comment type="similarity">
    <text evidence="1">Belongs to the ATP-dependent AMP-binding enzyme family.</text>
</comment>
<keyword evidence="3" id="KW-0547">Nucleotide-binding</keyword>
<dbReference type="PROSITE" id="PS00455">
    <property type="entry name" value="AMP_BINDING"/>
    <property type="match status" value="1"/>
</dbReference>
<dbReference type="InterPro" id="IPR005914">
    <property type="entry name" value="Acac_CoA_synth"/>
</dbReference>
<dbReference type="EMBL" id="WBUI01000003">
    <property type="protein sequence ID" value="KAB2934273.1"/>
    <property type="molecule type" value="Genomic_DNA"/>
</dbReference>
<dbReference type="NCBIfam" id="NF002937">
    <property type="entry name" value="PRK03584.1"/>
    <property type="match status" value="1"/>
</dbReference>
<dbReference type="Pfam" id="PF00501">
    <property type="entry name" value="AMP-binding"/>
    <property type="match status" value="1"/>
</dbReference>
<keyword evidence="2 6" id="KW-0436">Ligase</keyword>
<reference evidence="6 7" key="1">
    <citation type="submission" date="2019-10" db="EMBL/GenBank/DDBJ databases">
        <title>Extracellular Electron Transfer in a Candidatus Methanoperedens spp. Enrichment Culture.</title>
        <authorList>
            <person name="Berger S."/>
            <person name="Rangel Shaw D."/>
            <person name="Berben T."/>
            <person name="In 'T Zandt M."/>
            <person name="Frank J."/>
            <person name="Reimann J."/>
            <person name="Jetten M.S.M."/>
            <person name="Welte C.U."/>
        </authorList>
    </citation>
    <scope>NUCLEOTIDE SEQUENCE [LARGE SCALE GENOMIC DNA]</scope>
    <source>
        <strain evidence="6">SB12</strain>
    </source>
</reference>
<dbReference type="Proteomes" id="UP000460298">
    <property type="component" value="Unassembled WGS sequence"/>
</dbReference>
<dbReference type="PANTHER" id="PTHR42921:SF1">
    <property type="entry name" value="ACETOACETYL-COA SYNTHETASE"/>
    <property type="match status" value="1"/>
</dbReference>
<dbReference type="GO" id="GO:0006629">
    <property type="term" value="P:lipid metabolic process"/>
    <property type="evidence" value="ECO:0007669"/>
    <property type="project" value="InterPro"/>
</dbReference>
<organism evidence="6 7">
    <name type="scientific">Leptonema illini</name>
    <dbReference type="NCBI Taxonomy" id="183"/>
    <lineage>
        <taxon>Bacteria</taxon>
        <taxon>Pseudomonadati</taxon>
        <taxon>Spirochaetota</taxon>
        <taxon>Spirochaetia</taxon>
        <taxon>Leptospirales</taxon>
        <taxon>Leptospiraceae</taxon>
        <taxon>Leptonema</taxon>
    </lineage>
</organism>
<dbReference type="InterPro" id="IPR042099">
    <property type="entry name" value="ANL_N_sf"/>
</dbReference>
<dbReference type="PANTHER" id="PTHR42921">
    <property type="entry name" value="ACETOACETYL-COA SYNTHETASE"/>
    <property type="match status" value="1"/>
</dbReference>
<dbReference type="EC" id="6.2.1.16" evidence="6"/>
<feature type="domain" description="AMP-dependent synthetase/ligase" evidence="5">
    <location>
        <begin position="113"/>
        <end position="488"/>
    </location>
</feature>
<dbReference type="SUPFAM" id="SSF56801">
    <property type="entry name" value="Acetyl-CoA synthetase-like"/>
    <property type="match status" value="1"/>
</dbReference>
<dbReference type="InterPro" id="IPR020845">
    <property type="entry name" value="AMP-binding_CS"/>
</dbReference>
<proteinExistence type="inferred from homology"/>
<sequence>MTILWKPQHIEQTQLHHFIEHIKRSPQISDWPSLYRWSVDHTDQFWREFLDFAELIYEGDAEPAIQPARKFQDTRFFPSLRINMAENLMRHIMNDCREGRGHTTRMLFYREDGLRRELSSAQIAVTVRRLQLAMKAAGVQPGDRIAAYLPNIPETMLIMIAALSLGAVFSSSAPDFAARAVLDRFQQIRPTLLFAADAVLYRGRIVDKRAELDQIVAGLADLRRTIVVSLDNPESPFGDFIEPVPATKPVAGSTGEAPTPATIPMTLAEQDFPVFHRLPFSHPVYIMYSSGTTGLPKCMVQGPGVLLNHLKELMLHTDLKAEERIFYFTTCGWMMWNWLASSLAVGATPVLYDGHPFTPDANVLWKMAADARVNVFGTSAGYLAALERSEFDLTGLDLTSMRSILSTGSPLLPEQFDFVYGRIKSDVQLCSISGGTDLNGCFVLGNPLLPVHRGEIQCAGLGMDVDVVNEECVSQPPRKEGELICRKPFPSQPLFFWNDEDGSRYEAAYFETFPGVWRHGDFIIRTESGGFRIQGRSDATLNPGGVRIGTADLYRVVDGIPEIADSLVIGPSLKGEVSVMLFVTLRGSHTLDDELRTKIKRELKEKASPRHVPDHIFSVTEIPYTRNMKKVEIAVRNIFESRPVTNRESLANAECLDEYERLAKDF</sequence>
<protein>
    <submittedName>
        <fullName evidence="6">Acetoacetate--CoA ligase</fullName>
        <ecNumber evidence="6">6.2.1.16</ecNumber>
    </submittedName>
</protein>
<gene>
    <name evidence="6" type="ORF">F9K24_04400</name>
</gene>
<dbReference type="AlphaFoldDB" id="A0A833H3I7"/>
<name>A0A833H3I7_9LEPT</name>
<accession>A0A833H3I7</accession>
<evidence type="ECO:0000256" key="2">
    <source>
        <dbReference type="ARBA" id="ARBA00022598"/>
    </source>
</evidence>
<dbReference type="GO" id="GO:0030729">
    <property type="term" value="F:acetoacetate-CoA ligase activity"/>
    <property type="evidence" value="ECO:0007669"/>
    <property type="project" value="UniProtKB-EC"/>
</dbReference>
<dbReference type="InterPro" id="IPR000873">
    <property type="entry name" value="AMP-dep_synth/lig_dom"/>
</dbReference>
<evidence type="ECO:0000256" key="4">
    <source>
        <dbReference type="ARBA" id="ARBA00022840"/>
    </source>
</evidence>
<evidence type="ECO:0000313" key="6">
    <source>
        <dbReference type="EMBL" id="KAB2934273.1"/>
    </source>
</evidence>
<dbReference type="NCBIfam" id="TIGR01217">
    <property type="entry name" value="ac_ac_CoA_syn"/>
    <property type="match status" value="1"/>
</dbReference>
<comment type="caution">
    <text evidence="6">The sequence shown here is derived from an EMBL/GenBank/DDBJ whole genome shotgun (WGS) entry which is preliminary data.</text>
</comment>